<dbReference type="SUPFAM" id="SSF51182">
    <property type="entry name" value="RmlC-like cupins"/>
    <property type="match status" value="1"/>
</dbReference>
<evidence type="ECO:0000313" key="3">
    <source>
        <dbReference type="Proteomes" id="UP000562124"/>
    </source>
</evidence>
<evidence type="ECO:0000313" key="2">
    <source>
        <dbReference type="EMBL" id="NMR19798.1"/>
    </source>
</evidence>
<dbReference type="InterPro" id="IPR013096">
    <property type="entry name" value="Cupin_2"/>
</dbReference>
<accession>A0A7Y0LYM3</accession>
<gene>
    <name evidence="2" type="ORF">HIR71_06105</name>
</gene>
<dbReference type="AlphaFoldDB" id="A0A7Y0LYM3"/>
<feature type="domain" description="Cupin type-2" evidence="1">
    <location>
        <begin position="48"/>
        <end position="98"/>
    </location>
</feature>
<sequence>METKALETSTVMGFGSRGVTMTEAARADSPAGFRIHLATFDADSLLGRHSAGVWQLFTVTSGSGWVEGEDGELYTVRFGDAVVWQPGEQHSMGSDGGMSALIVQSPQPLYAPGNPA</sequence>
<dbReference type="InterPro" id="IPR014710">
    <property type="entry name" value="RmlC-like_jellyroll"/>
</dbReference>
<keyword evidence="3" id="KW-1185">Reference proteome</keyword>
<dbReference type="RefSeq" id="WP_169324161.1">
    <property type="nucleotide sequence ID" value="NZ_JABCJJ010000006.1"/>
</dbReference>
<protein>
    <submittedName>
        <fullName evidence="2">Cupin domain-containing protein</fullName>
    </submittedName>
</protein>
<reference evidence="2 3" key="1">
    <citation type="submission" date="2020-04" db="EMBL/GenBank/DDBJ databases">
        <title>Sequencing and Assembly of C. fimi.</title>
        <authorList>
            <person name="Ramsey A.R."/>
        </authorList>
    </citation>
    <scope>NUCLEOTIDE SEQUENCE [LARGE SCALE GENOMIC DNA]</scope>
    <source>
        <strain evidence="2 3">SB</strain>
    </source>
</reference>
<name>A0A7Y0LYM3_CELFI</name>
<comment type="caution">
    <text evidence="2">The sequence shown here is derived from an EMBL/GenBank/DDBJ whole genome shotgun (WGS) entry which is preliminary data.</text>
</comment>
<dbReference type="Pfam" id="PF07883">
    <property type="entry name" value="Cupin_2"/>
    <property type="match status" value="1"/>
</dbReference>
<dbReference type="EMBL" id="JABCJJ010000006">
    <property type="protein sequence ID" value="NMR19798.1"/>
    <property type="molecule type" value="Genomic_DNA"/>
</dbReference>
<dbReference type="Proteomes" id="UP000562124">
    <property type="component" value="Unassembled WGS sequence"/>
</dbReference>
<proteinExistence type="predicted"/>
<organism evidence="2 3">
    <name type="scientific">Cellulomonas fimi</name>
    <dbReference type="NCBI Taxonomy" id="1708"/>
    <lineage>
        <taxon>Bacteria</taxon>
        <taxon>Bacillati</taxon>
        <taxon>Actinomycetota</taxon>
        <taxon>Actinomycetes</taxon>
        <taxon>Micrococcales</taxon>
        <taxon>Cellulomonadaceae</taxon>
        <taxon>Cellulomonas</taxon>
    </lineage>
</organism>
<evidence type="ECO:0000259" key="1">
    <source>
        <dbReference type="Pfam" id="PF07883"/>
    </source>
</evidence>
<dbReference type="Gene3D" id="2.60.120.10">
    <property type="entry name" value="Jelly Rolls"/>
    <property type="match status" value="1"/>
</dbReference>
<dbReference type="InterPro" id="IPR011051">
    <property type="entry name" value="RmlC_Cupin_sf"/>
</dbReference>